<proteinExistence type="predicted"/>
<dbReference type="AlphaFoldDB" id="A0A0D0IUF6"/>
<name>A0A0D0IUF6_9BACT</name>
<dbReference type="RefSeq" id="WP_042518875.1">
    <property type="nucleotide sequence ID" value="NZ_JAXESS010000013.1"/>
</dbReference>
<protein>
    <submittedName>
        <fullName evidence="1">Uncharacterized protein</fullName>
    </submittedName>
</protein>
<organism evidence="1 2">
    <name type="scientific">Prevotella pectinovora</name>
    <dbReference type="NCBI Taxonomy" id="1602169"/>
    <lineage>
        <taxon>Bacteria</taxon>
        <taxon>Pseudomonadati</taxon>
        <taxon>Bacteroidota</taxon>
        <taxon>Bacteroidia</taxon>
        <taxon>Bacteroidales</taxon>
        <taxon>Prevotellaceae</taxon>
        <taxon>Prevotella</taxon>
    </lineage>
</organism>
<dbReference type="GeneID" id="93483938"/>
<dbReference type="Proteomes" id="UP000032046">
    <property type="component" value="Unassembled WGS sequence"/>
</dbReference>
<comment type="caution">
    <text evidence="1">The sequence shown here is derived from an EMBL/GenBank/DDBJ whole genome shotgun (WGS) entry which is preliminary data.</text>
</comment>
<accession>A0A0D0IUF6</accession>
<gene>
    <name evidence="1" type="ORF">ST44_05835</name>
</gene>
<reference evidence="1 2" key="1">
    <citation type="submission" date="2015-01" db="EMBL/GenBank/DDBJ databases">
        <title>Comparative genomics of non-oral Prevotella species.</title>
        <authorList>
            <person name="Accetto T."/>
            <person name="Nograsek B."/>
            <person name="Avgustin G."/>
        </authorList>
    </citation>
    <scope>NUCLEOTIDE SEQUENCE [LARGE SCALE GENOMIC DNA]</scope>
    <source>
        <strain evidence="1 2">P5-119</strain>
    </source>
</reference>
<dbReference type="EMBL" id="JXQK01000051">
    <property type="protein sequence ID" value="KIP62743.1"/>
    <property type="molecule type" value="Genomic_DNA"/>
</dbReference>
<keyword evidence="2" id="KW-1185">Reference proteome</keyword>
<dbReference type="STRING" id="1602171.ST44_05835"/>
<evidence type="ECO:0000313" key="2">
    <source>
        <dbReference type="Proteomes" id="UP000032046"/>
    </source>
</evidence>
<sequence length="284" mass="32993">MKISNTIKIKSGKELKLYGGQKHSNKNTIRYFCEHADFFYEHREFIFDNSRMFLIPVYQDRDFIYTLGGLLEWLESITQVATISEVIKDVLFQKDNSDRLSRLKQHCSRYSKAAGEYEHLTLKNVHDTITSLVKQREHNLAEKRIWSPYIDNIELLYEHRNEILAHKEWAMATIPLKVYMVCQPICIGTMLRLWANENEWLTYQCECGHKAFIYSFAGSPLSGTTSISYKCIHCHKNGNAQVGSFLSRAHTLALTQQELFKEAEGDEAITLTELLDNIKTINLK</sequence>
<evidence type="ECO:0000313" key="1">
    <source>
        <dbReference type="EMBL" id="KIP62743.1"/>
    </source>
</evidence>